<evidence type="ECO:0000256" key="4">
    <source>
        <dbReference type="ARBA" id="ARBA00022989"/>
    </source>
</evidence>
<feature type="transmembrane region" description="Helical" evidence="6">
    <location>
        <begin position="125"/>
        <end position="146"/>
    </location>
</feature>
<keyword evidence="3 6" id="KW-0812">Transmembrane</keyword>
<dbReference type="AlphaFoldDB" id="A0A2N3L040"/>
<evidence type="ECO:0000313" key="9">
    <source>
        <dbReference type="Proteomes" id="UP000233458"/>
    </source>
</evidence>
<keyword evidence="9" id="KW-1185">Reference proteome</keyword>
<accession>A0A2N3L040</accession>
<dbReference type="RefSeq" id="WP_101264177.1">
    <property type="nucleotide sequence ID" value="NZ_CP024199.1"/>
</dbReference>
<keyword evidence="2" id="KW-1003">Cell membrane</keyword>
<dbReference type="KEGG" id="thac:CSC3H3_05710"/>
<evidence type="ECO:0000313" key="7">
    <source>
        <dbReference type="EMBL" id="AUG52268.1"/>
    </source>
</evidence>
<evidence type="ECO:0000256" key="2">
    <source>
        <dbReference type="ARBA" id="ARBA00022475"/>
    </source>
</evidence>
<dbReference type="Proteomes" id="UP000233458">
    <property type="component" value="Chromosome"/>
</dbReference>
<evidence type="ECO:0000256" key="5">
    <source>
        <dbReference type="ARBA" id="ARBA00023136"/>
    </source>
</evidence>
<feature type="transmembrane region" description="Helical" evidence="6">
    <location>
        <begin position="189"/>
        <end position="210"/>
    </location>
</feature>
<evidence type="ECO:0000313" key="8">
    <source>
        <dbReference type="EMBL" id="PKR56189.1"/>
    </source>
</evidence>
<dbReference type="GO" id="GO:0015171">
    <property type="term" value="F:amino acid transmembrane transporter activity"/>
    <property type="evidence" value="ECO:0007669"/>
    <property type="project" value="TreeGrafter"/>
</dbReference>
<keyword evidence="4 6" id="KW-1133">Transmembrane helix</keyword>
<comment type="subcellular location">
    <subcellularLocation>
        <location evidence="1">Cell membrane</location>
        <topology evidence="1">Multi-pass membrane protein</topology>
    </subcellularLocation>
</comment>
<feature type="transmembrane region" description="Helical" evidence="6">
    <location>
        <begin position="40"/>
        <end position="66"/>
    </location>
</feature>
<evidence type="ECO:0000256" key="6">
    <source>
        <dbReference type="SAM" id="Phobius"/>
    </source>
</evidence>
<evidence type="ECO:0000313" key="10">
    <source>
        <dbReference type="Proteomes" id="UP000233597"/>
    </source>
</evidence>
<keyword evidence="5 6" id="KW-0472">Membrane</keyword>
<name>A0A2N3L040_9PROT</name>
<feature type="transmembrane region" description="Helical" evidence="6">
    <location>
        <begin position="152"/>
        <end position="177"/>
    </location>
</feature>
<dbReference type="Pfam" id="PF01810">
    <property type="entry name" value="LysE"/>
    <property type="match status" value="1"/>
</dbReference>
<dbReference type="PIRSF" id="PIRSF006324">
    <property type="entry name" value="LeuE"/>
    <property type="match status" value="1"/>
</dbReference>
<reference evidence="7 9" key="2">
    <citation type="submission" date="2017-10" db="EMBL/GenBank/DDBJ databases">
        <title>Biodiversity and function of Thalassospira species in the particle-attached aromatic-hydrocarbon-degrading consortia from the surface seawater of the China South Sea.</title>
        <authorList>
            <person name="Dong C."/>
            <person name="Liu R."/>
            <person name="Shao Z."/>
        </authorList>
    </citation>
    <scope>NUCLEOTIDE SEQUENCE [LARGE SCALE GENOMIC DNA]</scope>
    <source>
        <strain evidence="7 9">CSC3H3</strain>
    </source>
</reference>
<proteinExistence type="predicted"/>
<feature type="transmembrane region" description="Helical" evidence="6">
    <location>
        <begin position="6"/>
        <end position="28"/>
    </location>
</feature>
<gene>
    <name evidence="8" type="ORF">COO20_03085</name>
    <name evidence="7" type="ORF">CSC3H3_05710</name>
</gene>
<evidence type="ECO:0000256" key="1">
    <source>
        <dbReference type="ARBA" id="ARBA00004651"/>
    </source>
</evidence>
<feature type="transmembrane region" description="Helical" evidence="6">
    <location>
        <begin position="72"/>
        <end position="89"/>
    </location>
</feature>
<protein>
    <submittedName>
        <fullName evidence="8">Lysine transporter LysE</fullName>
    </submittedName>
</protein>
<dbReference type="InterPro" id="IPR001123">
    <property type="entry name" value="LeuE-type"/>
</dbReference>
<dbReference type="EMBL" id="NWTK01000001">
    <property type="protein sequence ID" value="PKR56189.1"/>
    <property type="molecule type" value="Genomic_DNA"/>
</dbReference>
<dbReference type="EMBL" id="CP024199">
    <property type="protein sequence ID" value="AUG52268.1"/>
    <property type="molecule type" value="Genomic_DNA"/>
</dbReference>
<reference evidence="8 10" key="1">
    <citation type="submission" date="2017-09" db="EMBL/GenBank/DDBJ databases">
        <title>Biodiversity and function of Thalassospira species in the particle-attached aromatic-hydrocarbon-degrading consortia from the surface seawater of the South China Sea.</title>
        <authorList>
            <person name="Dong C."/>
            <person name="Liu R."/>
            <person name="Shao Z."/>
        </authorList>
    </citation>
    <scope>NUCLEOTIDE SEQUENCE [LARGE SCALE GENOMIC DNA]</scope>
    <source>
        <strain evidence="8 10">CSC1P2</strain>
    </source>
</reference>
<evidence type="ECO:0000256" key="3">
    <source>
        <dbReference type="ARBA" id="ARBA00022692"/>
    </source>
</evidence>
<dbReference type="GO" id="GO:0005886">
    <property type="term" value="C:plasma membrane"/>
    <property type="evidence" value="ECO:0007669"/>
    <property type="project" value="UniProtKB-SubCell"/>
</dbReference>
<sequence>MEYVPYLLTAYAIFMLAVLSPGPNFLAVTGTAMTVSRRAGLGLALGVGCGTLCWSSMTMLGLTAILAASADVALILRWAGGAYLVFLGYKSLRAALRRNRPVTETPANLIANPDRPFWRYIRRGLLVQAGNPKAALFWLSVMSIVLRPDAPAWVAVAIVVGTTTISFCWHLALAWFFSTPAVMRVYRRAQRTIEGVLGAMFIIFGGKLLAG</sequence>
<organism evidence="8 10">
    <name type="scientific">Thalassospira marina</name>
    <dbReference type="NCBI Taxonomy" id="2048283"/>
    <lineage>
        <taxon>Bacteria</taxon>
        <taxon>Pseudomonadati</taxon>
        <taxon>Pseudomonadota</taxon>
        <taxon>Alphaproteobacteria</taxon>
        <taxon>Rhodospirillales</taxon>
        <taxon>Thalassospiraceae</taxon>
        <taxon>Thalassospira</taxon>
    </lineage>
</organism>
<dbReference type="Proteomes" id="UP000233597">
    <property type="component" value="Unassembled WGS sequence"/>
</dbReference>
<dbReference type="PANTHER" id="PTHR30086:SF21">
    <property type="entry name" value="TRANSPORT PROTEIN"/>
    <property type="match status" value="1"/>
</dbReference>
<dbReference type="PANTHER" id="PTHR30086">
    <property type="entry name" value="ARGININE EXPORTER PROTEIN ARGO"/>
    <property type="match status" value="1"/>
</dbReference>
<dbReference type="OrthoDB" id="7346064at2"/>